<dbReference type="EMBL" id="MEYV01000001">
    <property type="protein sequence ID" value="OGD40769.1"/>
    <property type="molecule type" value="Genomic_DNA"/>
</dbReference>
<dbReference type="InterPro" id="IPR029063">
    <property type="entry name" value="SAM-dependent_MTases_sf"/>
</dbReference>
<name>A0A1F5CD28_9BACT</name>
<organism evidence="2 3">
    <name type="scientific">Candidatus Azambacteria bacterium RIFCSPLOWO2_02_FULL_44_14</name>
    <dbReference type="NCBI Taxonomy" id="1797306"/>
    <lineage>
        <taxon>Bacteria</taxon>
        <taxon>Candidatus Azamiibacteriota</taxon>
    </lineage>
</organism>
<reference evidence="2 3" key="1">
    <citation type="journal article" date="2016" name="Nat. Commun.">
        <title>Thousands of microbial genomes shed light on interconnected biogeochemical processes in an aquifer system.</title>
        <authorList>
            <person name="Anantharaman K."/>
            <person name="Brown C.T."/>
            <person name="Hug L.A."/>
            <person name="Sharon I."/>
            <person name="Castelle C.J."/>
            <person name="Probst A.J."/>
            <person name="Thomas B.C."/>
            <person name="Singh A."/>
            <person name="Wilkins M.J."/>
            <person name="Karaoz U."/>
            <person name="Brodie E.L."/>
            <person name="Williams K.H."/>
            <person name="Hubbard S.S."/>
            <person name="Banfield J.F."/>
        </authorList>
    </citation>
    <scope>NUCLEOTIDE SEQUENCE [LARGE SCALE GENOMIC DNA]</scope>
</reference>
<protein>
    <recommendedName>
        <fullName evidence="1">C-methyltransferase domain-containing protein</fullName>
    </recommendedName>
</protein>
<dbReference type="SUPFAM" id="SSF53335">
    <property type="entry name" value="S-adenosyl-L-methionine-dependent methyltransferases"/>
    <property type="match status" value="1"/>
</dbReference>
<sequence length="389" mass="44137">MEIKLQPRINFGKMPIANAFLTLDKFKGEYFYDMVLGYDPKTKAIGLINKVPKEMMFHENYAFFSSTSKGMQAHFKETAKKLLPYAGKGIVVEVGSNDGIMLEAWKELGVRAIGVEPSKNVAETSRLKGHEVITEFMSDEVVDEVLSRGKVSLVYGANVSCHIENFVGYLKCVAKLIGKQGVFVFEDPYFLDIVEKTSYDQIYDEHVWYFTVSFINNVLEPLGLHVFDCEHIGVHGGELRMYVGDKDTHQAKPSVAVYLAEEKDLDKKLELLDHNIKKSKVELLNILNRLKKEGKKICGFGAASKGVIIANYCGIGPDLIPFITDNTPIKQGKYYPGVHIPIVPQEQFKDVDYAVLFAWNHLKEIDRSFVWFRENGGRWITHVPQPRIF</sequence>
<gene>
    <name evidence="2" type="ORF">A3I30_01705</name>
</gene>
<accession>A0A1F5CD28</accession>
<dbReference type="Pfam" id="PF08484">
    <property type="entry name" value="Methyltransf_14"/>
    <property type="match status" value="1"/>
</dbReference>
<dbReference type="InterPro" id="IPR013691">
    <property type="entry name" value="MeTrfase_14"/>
</dbReference>
<feature type="domain" description="C-methyltransferase" evidence="1">
    <location>
        <begin position="234"/>
        <end position="384"/>
    </location>
</feature>
<dbReference type="PANTHER" id="PTHR43861">
    <property type="entry name" value="TRANS-ACONITATE 2-METHYLTRANSFERASE-RELATED"/>
    <property type="match status" value="1"/>
</dbReference>
<evidence type="ECO:0000313" key="2">
    <source>
        <dbReference type="EMBL" id="OGD40769.1"/>
    </source>
</evidence>
<dbReference type="PANTHER" id="PTHR43861:SF5">
    <property type="entry name" value="BLL5978 PROTEIN"/>
    <property type="match status" value="1"/>
</dbReference>
<comment type="caution">
    <text evidence="2">The sequence shown here is derived from an EMBL/GenBank/DDBJ whole genome shotgun (WGS) entry which is preliminary data.</text>
</comment>
<dbReference type="Proteomes" id="UP000177197">
    <property type="component" value="Unassembled WGS sequence"/>
</dbReference>
<proteinExistence type="predicted"/>
<evidence type="ECO:0000313" key="3">
    <source>
        <dbReference type="Proteomes" id="UP000177197"/>
    </source>
</evidence>
<dbReference type="Pfam" id="PF13489">
    <property type="entry name" value="Methyltransf_23"/>
    <property type="match status" value="1"/>
</dbReference>
<dbReference type="Gene3D" id="3.40.50.150">
    <property type="entry name" value="Vaccinia Virus protein VP39"/>
    <property type="match status" value="1"/>
</dbReference>
<dbReference type="Gene3D" id="3.40.50.720">
    <property type="entry name" value="NAD(P)-binding Rossmann-like Domain"/>
    <property type="match status" value="1"/>
</dbReference>
<dbReference type="AlphaFoldDB" id="A0A1F5CD28"/>
<evidence type="ECO:0000259" key="1">
    <source>
        <dbReference type="Pfam" id="PF08484"/>
    </source>
</evidence>